<sequence length="319" mass="33682">MSVNERLGWSGVGWDDWTDLALIRARLDAGADPNSGVFISVRPLHAAAGKGSPEVVTELARRVDDVDAEHEGRTALWQAVFANRPDNARALADAGADPWRPMMGGWSPGRLSLAGLTPNLFLVPPGQAGLFTAEIEAAAESRRLIAALGTLYVEGTGLACVAGITAAEAARRLSAAPVEEAEVDELGYDDDDESILTVGITDVPGGCVVSQPWGYGPEMPRVMRLLSAGTVCYGLYANPKSGNQGSIVRDGVTEGRDLHPGGGDPSPDDSADEILAAFLYRYNAVAYCCAYAGLRLTNAAAVNGSPDMWVRLPDGDYWH</sequence>
<evidence type="ECO:0000313" key="2">
    <source>
        <dbReference type="EMBL" id="MFD1544529.1"/>
    </source>
</evidence>
<evidence type="ECO:0000313" key="3">
    <source>
        <dbReference type="Proteomes" id="UP001597097"/>
    </source>
</evidence>
<comment type="caution">
    <text evidence="2">The sequence shown here is derived from an EMBL/GenBank/DDBJ whole genome shotgun (WGS) entry which is preliminary data.</text>
</comment>
<accession>A0ABW4GQ40</accession>
<feature type="region of interest" description="Disordered" evidence="1">
    <location>
        <begin position="246"/>
        <end position="268"/>
    </location>
</feature>
<name>A0ABW4GQ40_9ACTN</name>
<reference evidence="3" key="1">
    <citation type="journal article" date="2019" name="Int. J. Syst. Evol. Microbiol.">
        <title>The Global Catalogue of Microorganisms (GCM) 10K type strain sequencing project: providing services to taxonomists for standard genome sequencing and annotation.</title>
        <authorList>
            <consortium name="The Broad Institute Genomics Platform"/>
            <consortium name="The Broad Institute Genome Sequencing Center for Infectious Disease"/>
            <person name="Wu L."/>
            <person name="Ma J."/>
        </authorList>
    </citation>
    <scope>NUCLEOTIDE SEQUENCE [LARGE SCALE GENOMIC DNA]</scope>
    <source>
        <strain evidence="3">CGMCC 1.15399</strain>
    </source>
</reference>
<organism evidence="2 3">
    <name type="scientific">Nonomuraea guangzhouensis</name>
    <dbReference type="NCBI Taxonomy" id="1291555"/>
    <lineage>
        <taxon>Bacteria</taxon>
        <taxon>Bacillati</taxon>
        <taxon>Actinomycetota</taxon>
        <taxon>Actinomycetes</taxon>
        <taxon>Streptosporangiales</taxon>
        <taxon>Streptosporangiaceae</taxon>
        <taxon>Nonomuraea</taxon>
    </lineage>
</organism>
<dbReference type="EMBL" id="JBHUCM010000044">
    <property type="protein sequence ID" value="MFD1544529.1"/>
    <property type="molecule type" value="Genomic_DNA"/>
</dbReference>
<dbReference type="RefSeq" id="WP_219529276.1">
    <property type="nucleotide sequence ID" value="NZ_JAHKRM010000006.1"/>
</dbReference>
<keyword evidence="3" id="KW-1185">Reference proteome</keyword>
<dbReference type="Pfam" id="PF12796">
    <property type="entry name" value="Ank_2"/>
    <property type="match status" value="1"/>
</dbReference>
<dbReference type="InterPro" id="IPR002110">
    <property type="entry name" value="Ankyrin_rpt"/>
</dbReference>
<evidence type="ECO:0000256" key="1">
    <source>
        <dbReference type="SAM" id="MobiDB-lite"/>
    </source>
</evidence>
<protein>
    <submittedName>
        <fullName evidence="2">Ankyrin repeat domain-containing protein</fullName>
    </submittedName>
</protein>
<proteinExistence type="predicted"/>
<gene>
    <name evidence="2" type="ORF">ACFSJ0_46325</name>
</gene>
<dbReference type="Proteomes" id="UP001597097">
    <property type="component" value="Unassembled WGS sequence"/>
</dbReference>